<dbReference type="PANTHER" id="PTHR35279:SF1">
    <property type="entry name" value="ARABINANASE_LEVANSUCRASE_INVERTASE"/>
    <property type="match status" value="1"/>
</dbReference>
<proteinExistence type="predicted"/>
<keyword evidence="2" id="KW-1185">Reference proteome</keyword>
<dbReference type="AlphaFoldDB" id="A0A1T5FX87"/>
<evidence type="ECO:0000313" key="2">
    <source>
        <dbReference type="Proteomes" id="UP000190897"/>
    </source>
</evidence>
<dbReference type="PANTHER" id="PTHR35279">
    <property type="match status" value="1"/>
</dbReference>
<evidence type="ECO:0000313" key="1">
    <source>
        <dbReference type="EMBL" id="SKC00771.1"/>
    </source>
</evidence>
<dbReference type="EMBL" id="FUZA01000004">
    <property type="protein sequence ID" value="SKC00771.1"/>
    <property type="molecule type" value="Genomic_DNA"/>
</dbReference>
<name>A0A1T5FX87_9BACT</name>
<evidence type="ECO:0008006" key="3">
    <source>
        <dbReference type="Google" id="ProtNLM"/>
    </source>
</evidence>
<dbReference type="PROSITE" id="PS51257">
    <property type="entry name" value="PROKAR_LIPOPROTEIN"/>
    <property type="match status" value="1"/>
</dbReference>
<gene>
    <name evidence="1" type="ORF">SAMN05660293_03548</name>
</gene>
<sequence length="310" mass="35698">MMRLSCLFCIVFTVFFACNRKQTDEQTIEFPDELISFEAYSDNPLFKGTGDSTTWDEKIRERGYILKEDSTYYLWYTGYTKATGDSIKYLGLATSNDGIAWKRSSEKPIHSSLWIEDMCVVKSDSIYYMFAESRGDTAHLLTSSDKINWKDNGALDIRLKNGQPIGKGAYGTPAVWKENGTWYLFYERNDAAVWLATSTDLKVWTNVQDEPVLKTGPEKYDQFAVAFNQIIKYNGLYYAYYHASAFKDWREWTMNVAVSTDLVHWKKYAKNPILGNDKSSGIVVNDGGKFRLYTMHPEVNVYFPKQSAKQ</sequence>
<dbReference type="InterPro" id="IPR023296">
    <property type="entry name" value="Glyco_hydro_beta-prop_sf"/>
</dbReference>
<dbReference type="STRING" id="651661.SAMN05660293_03548"/>
<dbReference type="RefSeq" id="WP_229208462.1">
    <property type="nucleotide sequence ID" value="NZ_FUZA01000004.1"/>
</dbReference>
<accession>A0A1T5FX87</accession>
<organism evidence="1 2">
    <name type="scientific">Dyadobacter psychrophilus</name>
    <dbReference type="NCBI Taxonomy" id="651661"/>
    <lineage>
        <taxon>Bacteria</taxon>
        <taxon>Pseudomonadati</taxon>
        <taxon>Bacteroidota</taxon>
        <taxon>Cytophagia</taxon>
        <taxon>Cytophagales</taxon>
        <taxon>Spirosomataceae</taxon>
        <taxon>Dyadobacter</taxon>
    </lineage>
</organism>
<protein>
    <recommendedName>
        <fullName evidence="3">Glycosyl hydrolases family 43</fullName>
    </recommendedName>
</protein>
<dbReference type="Gene3D" id="2.115.10.20">
    <property type="entry name" value="Glycosyl hydrolase domain, family 43"/>
    <property type="match status" value="2"/>
</dbReference>
<reference evidence="2" key="1">
    <citation type="submission" date="2017-02" db="EMBL/GenBank/DDBJ databases">
        <authorList>
            <person name="Varghese N."/>
            <person name="Submissions S."/>
        </authorList>
    </citation>
    <scope>NUCLEOTIDE SEQUENCE [LARGE SCALE GENOMIC DNA]</scope>
    <source>
        <strain evidence="2">DSM 22270</strain>
    </source>
</reference>
<dbReference type="SUPFAM" id="SSF75005">
    <property type="entry name" value="Arabinanase/levansucrase/invertase"/>
    <property type="match status" value="2"/>
</dbReference>
<dbReference type="Proteomes" id="UP000190897">
    <property type="component" value="Unassembled WGS sequence"/>
</dbReference>